<evidence type="ECO:0000313" key="1">
    <source>
        <dbReference type="EMBL" id="GKT29923.1"/>
    </source>
</evidence>
<organism evidence="1 2">
    <name type="scientific">Aduncisulcus paluster</name>
    <dbReference type="NCBI Taxonomy" id="2918883"/>
    <lineage>
        <taxon>Eukaryota</taxon>
        <taxon>Metamonada</taxon>
        <taxon>Carpediemonas-like organisms</taxon>
        <taxon>Aduncisulcus</taxon>
    </lineage>
</organism>
<name>A0ABQ5KEM6_9EUKA</name>
<proteinExistence type="predicted"/>
<dbReference type="EMBL" id="BQXS01008480">
    <property type="protein sequence ID" value="GKT29923.1"/>
    <property type="molecule type" value="Genomic_DNA"/>
</dbReference>
<keyword evidence="2" id="KW-1185">Reference proteome</keyword>
<sequence>METLNRRVHSVLKQAPRRVLFGPRDESPLIEVEFNPDVLTLEEFKTLAKEFNTTS</sequence>
<accession>A0ABQ5KEM6</accession>
<reference evidence="1" key="1">
    <citation type="submission" date="2022-03" db="EMBL/GenBank/DDBJ databases">
        <title>Draft genome sequence of Aduncisulcus paluster, a free-living microaerophilic Fornicata.</title>
        <authorList>
            <person name="Yuyama I."/>
            <person name="Kume K."/>
            <person name="Tamura T."/>
            <person name="Inagaki Y."/>
            <person name="Hashimoto T."/>
        </authorList>
    </citation>
    <scope>NUCLEOTIDE SEQUENCE</scope>
    <source>
        <strain evidence="1">NY0171</strain>
    </source>
</reference>
<dbReference type="Proteomes" id="UP001057375">
    <property type="component" value="Unassembled WGS sequence"/>
</dbReference>
<gene>
    <name evidence="1" type="ORF">ADUPG1_005340</name>
</gene>
<comment type="caution">
    <text evidence="1">The sequence shown here is derived from an EMBL/GenBank/DDBJ whole genome shotgun (WGS) entry which is preliminary data.</text>
</comment>
<feature type="non-terminal residue" evidence="1">
    <location>
        <position position="55"/>
    </location>
</feature>
<evidence type="ECO:0000313" key="2">
    <source>
        <dbReference type="Proteomes" id="UP001057375"/>
    </source>
</evidence>
<protein>
    <submittedName>
        <fullName evidence="1">Uncharacterized protein</fullName>
    </submittedName>
</protein>